<dbReference type="PROSITE" id="PS50928">
    <property type="entry name" value="ABC_TM1"/>
    <property type="match status" value="1"/>
</dbReference>
<name>A0A2V5KJW5_9BACL</name>
<feature type="transmembrane region" description="Helical" evidence="7">
    <location>
        <begin position="20"/>
        <end position="39"/>
    </location>
</feature>
<feature type="domain" description="ABC transmembrane type-1" evidence="8">
    <location>
        <begin position="75"/>
        <end position="278"/>
    </location>
</feature>
<comment type="similarity">
    <text evidence="7">Belongs to the binding-protein-dependent transport system permease family.</text>
</comment>
<feature type="transmembrane region" description="Helical" evidence="7">
    <location>
        <begin position="138"/>
        <end position="156"/>
    </location>
</feature>
<dbReference type="AlphaFoldDB" id="A0A2V5KJW5"/>
<proteinExistence type="inferred from homology"/>
<evidence type="ECO:0000256" key="6">
    <source>
        <dbReference type="ARBA" id="ARBA00023136"/>
    </source>
</evidence>
<feature type="transmembrane region" description="Helical" evidence="7">
    <location>
        <begin position="111"/>
        <end position="132"/>
    </location>
</feature>
<keyword evidence="6 7" id="KW-0472">Membrane</keyword>
<dbReference type="Proteomes" id="UP000247476">
    <property type="component" value="Unassembled WGS sequence"/>
</dbReference>
<evidence type="ECO:0000256" key="7">
    <source>
        <dbReference type="RuleBase" id="RU363032"/>
    </source>
</evidence>
<dbReference type="OrthoDB" id="9810086at2"/>
<dbReference type="GO" id="GO:0055085">
    <property type="term" value="P:transmembrane transport"/>
    <property type="evidence" value="ECO:0007669"/>
    <property type="project" value="InterPro"/>
</dbReference>
<feature type="transmembrane region" description="Helical" evidence="7">
    <location>
        <begin position="260"/>
        <end position="280"/>
    </location>
</feature>
<dbReference type="GO" id="GO:0005886">
    <property type="term" value="C:plasma membrane"/>
    <property type="evidence" value="ECO:0007669"/>
    <property type="project" value="UniProtKB-SubCell"/>
</dbReference>
<evidence type="ECO:0000256" key="4">
    <source>
        <dbReference type="ARBA" id="ARBA00022692"/>
    </source>
</evidence>
<dbReference type="EMBL" id="QJVJ01000004">
    <property type="protein sequence ID" value="PYI54980.1"/>
    <property type="molecule type" value="Genomic_DNA"/>
</dbReference>
<evidence type="ECO:0000256" key="1">
    <source>
        <dbReference type="ARBA" id="ARBA00004651"/>
    </source>
</evidence>
<accession>A0A2V5KJW5</accession>
<dbReference type="InterPro" id="IPR000515">
    <property type="entry name" value="MetI-like"/>
</dbReference>
<comment type="caution">
    <text evidence="9">The sequence shown here is derived from an EMBL/GenBank/DDBJ whole genome shotgun (WGS) entry which is preliminary data.</text>
</comment>
<evidence type="ECO:0000259" key="8">
    <source>
        <dbReference type="PROSITE" id="PS50928"/>
    </source>
</evidence>
<gene>
    <name evidence="9" type="ORF">DLM86_10570</name>
</gene>
<dbReference type="InterPro" id="IPR035906">
    <property type="entry name" value="MetI-like_sf"/>
</dbReference>
<dbReference type="Pfam" id="PF00528">
    <property type="entry name" value="BPD_transp_1"/>
    <property type="match status" value="1"/>
</dbReference>
<dbReference type="SUPFAM" id="SSF161098">
    <property type="entry name" value="MetI-like"/>
    <property type="match status" value="1"/>
</dbReference>
<keyword evidence="5 7" id="KW-1133">Transmembrane helix</keyword>
<keyword evidence="2 7" id="KW-0813">Transport</keyword>
<feature type="transmembrane region" description="Helical" evidence="7">
    <location>
        <begin position="184"/>
        <end position="206"/>
    </location>
</feature>
<dbReference type="PANTHER" id="PTHR43744:SF9">
    <property type="entry name" value="POLYGALACTURONAN_RHAMNOGALACTURONAN TRANSPORT SYSTEM PERMEASE PROTEIN YTCP"/>
    <property type="match status" value="1"/>
</dbReference>
<sequence>MIATRSTSDKWFDAVNYTLLSLLVVAVLYPLYFVVIASFSNPDLVNAGRIWLLPRETTLEGYRRIFADETIWLGYRNTLLYTGLGTFLNVALTLTAGYALSRADMPGRNGFMLAIVFTMFFSGGIIPTYILVKQLGMVNTMWAMIVPNAVSAYNLIITRTFFQNSIPHELLEAAVMDGCSNTRYFFRIVLPLSMPIVAVMVLFSAVGHWNSYFQALIYLKDSELYPLQIVLRNILIANEASGGMVDDLINVSEQQRIAELMKYGVVLVASLPVLALYPFVQRYFVKGVMIGSVKG</sequence>
<keyword evidence="10" id="KW-1185">Reference proteome</keyword>
<evidence type="ECO:0000313" key="9">
    <source>
        <dbReference type="EMBL" id="PYI54980.1"/>
    </source>
</evidence>
<evidence type="ECO:0000256" key="2">
    <source>
        <dbReference type="ARBA" id="ARBA00022448"/>
    </source>
</evidence>
<protein>
    <submittedName>
        <fullName evidence="9">Sugar ABC transporter permease</fullName>
    </submittedName>
</protein>
<evidence type="ECO:0000256" key="5">
    <source>
        <dbReference type="ARBA" id="ARBA00022989"/>
    </source>
</evidence>
<evidence type="ECO:0000313" key="10">
    <source>
        <dbReference type="Proteomes" id="UP000247476"/>
    </source>
</evidence>
<feature type="transmembrane region" description="Helical" evidence="7">
    <location>
        <begin position="79"/>
        <end position="99"/>
    </location>
</feature>
<evidence type="ECO:0000256" key="3">
    <source>
        <dbReference type="ARBA" id="ARBA00022475"/>
    </source>
</evidence>
<keyword evidence="3" id="KW-1003">Cell membrane</keyword>
<dbReference type="CDD" id="cd06261">
    <property type="entry name" value="TM_PBP2"/>
    <property type="match status" value="1"/>
</dbReference>
<organism evidence="9 10">
    <name type="scientific">Paenibacillus flagellatus</name>
    <dbReference type="NCBI Taxonomy" id="2211139"/>
    <lineage>
        <taxon>Bacteria</taxon>
        <taxon>Bacillati</taxon>
        <taxon>Bacillota</taxon>
        <taxon>Bacilli</taxon>
        <taxon>Bacillales</taxon>
        <taxon>Paenibacillaceae</taxon>
        <taxon>Paenibacillus</taxon>
    </lineage>
</organism>
<dbReference type="Gene3D" id="1.10.3720.10">
    <property type="entry name" value="MetI-like"/>
    <property type="match status" value="1"/>
</dbReference>
<dbReference type="PANTHER" id="PTHR43744">
    <property type="entry name" value="ABC TRANSPORTER PERMEASE PROTEIN MG189-RELATED-RELATED"/>
    <property type="match status" value="1"/>
</dbReference>
<keyword evidence="4 7" id="KW-0812">Transmembrane</keyword>
<dbReference type="RefSeq" id="WP_110839974.1">
    <property type="nucleotide sequence ID" value="NZ_QJVJ01000004.1"/>
</dbReference>
<comment type="subcellular location">
    <subcellularLocation>
        <location evidence="1 7">Cell membrane</location>
        <topology evidence="1 7">Multi-pass membrane protein</topology>
    </subcellularLocation>
</comment>
<reference evidence="9 10" key="1">
    <citation type="submission" date="2018-05" db="EMBL/GenBank/DDBJ databases">
        <title>Paenibacillus flagellatus sp. nov., isolated from selenium mineral soil.</title>
        <authorList>
            <person name="Dai X."/>
        </authorList>
    </citation>
    <scope>NUCLEOTIDE SEQUENCE [LARGE SCALE GENOMIC DNA]</scope>
    <source>
        <strain evidence="9 10">DXL2</strain>
    </source>
</reference>